<keyword evidence="4" id="KW-0812">Transmembrane</keyword>
<dbReference type="Gene3D" id="2.120.10.80">
    <property type="entry name" value="Kelch-type beta propeller"/>
    <property type="match status" value="2"/>
</dbReference>
<evidence type="ECO:0000256" key="2">
    <source>
        <dbReference type="ARBA" id="ARBA00022737"/>
    </source>
</evidence>
<gene>
    <name evidence="6" type="ORF">BCR42DRAFT_398000</name>
</gene>
<feature type="region of interest" description="Disordered" evidence="3">
    <location>
        <begin position="392"/>
        <end position="419"/>
    </location>
</feature>
<feature type="transmembrane region" description="Helical" evidence="4">
    <location>
        <begin position="437"/>
        <end position="457"/>
    </location>
</feature>
<name>A0A1X2HZK8_9FUNG</name>
<evidence type="ECO:0000313" key="6">
    <source>
        <dbReference type="EMBL" id="ORZ06059.1"/>
    </source>
</evidence>
<dbReference type="Proteomes" id="UP000193560">
    <property type="component" value="Unassembled WGS sequence"/>
</dbReference>
<protein>
    <recommendedName>
        <fullName evidence="8">Galactose oxidase</fullName>
    </recommendedName>
</protein>
<evidence type="ECO:0008006" key="8">
    <source>
        <dbReference type="Google" id="ProtNLM"/>
    </source>
</evidence>
<evidence type="ECO:0000256" key="3">
    <source>
        <dbReference type="SAM" id="MobiDB-lite"/>
    </source>
</evidence>
<dbReference type="EMBL" id="MCGE01000041">
    <property type="protein sequence ID" value="ORZ06059.1"/>
    <property type="molecule type" value="Genomic_DNA"/>
</dbReference>
<accession>A0A1X2HZK8</accession>
<keyword evidence="4" id="KW-1133">Transmembrane helix</keyword>
<feature type="chain" id="PRO_5012801126" description="Galactose oxidase" evidence="5">
    <location>
        <begin position="26"/>
        <end position="525"/>
    </location>
</feature>
<keyword evidence="2" id="KW-0677">Repeat</keyword>
<evidence type="ECO:0000256" key="5">
    <source>
        <dbReference type="SAM" id="SignalP"/>
    </source>
</evidence>
<feature type="compositionally biased region" description="Low complexity" evidence="3">
    <location>
        <begin position="484"/>
        <end position="506"/>
    </location>
</feature>
<feature type="signal peptide" evidence="5">
    <location>
        <begin position="1"/>
        <end position="25"/>
    </location>
</feature>
<evidence type="ECO:0000313" key="7">
    <source>
        <dbReference type="Proteomes" id="UP000193560"/>
    </source>
</evidence>
<proteinExistence type="predicted"/>
<sequence>MILLYQAISYIIALILLQYIPETYSQNVCDVAGPQSFSDFNIVQIQSTLYLTGGNPTSSDIWALNLTAGLDTTQCLPWFDLQQSSETDSTIQPYMYGVAFKTPDDNLIVQTGDGGTSSMINGTKFDTTAHSWTTVNSQGQIPTVRAEMTASQNSTSNQVWYYGGRNTQSQQASGNFSYYNDFYYLDTLTDTWNWPNVYYTGGVRPSRFGHTSSLLMGQLFILGGKTAILNQTDNNWIVGVADFRSVLVFDTIAKASISMATINDIPPGLIRFSATNAPDGRSIVVFGGKTLDNGHTFIPTQNVYVLDTCTLSWSTPNIQGTPPSARAGHEATTFGHYMIIIGGITNVDSAHTLTYANDVAILDMLTWTWVNSIPAGITPVLQPINPGCRFDVRVSQNGNDSGDGDGTDEGSNGYGLPYDSTVVSNPNSSDNTALTEGLAIGFSVFGLFLCVGLFFAIRRWRHGAKTFSPRWLPHVLTRSSANKTTASSFQSSQSTSSSLPSNTSDTNDGLKKIDNVPMFVITEHP</sequence>
<evidence type="ECO:0000256" key="1">
    <source>
        <dbReference type="ARBA" id="ARBA00022441"/>
    </source>
</evidence>
<dbReference type="InterPro" id="IPR015915">
    <property type="entry name" value="Kelch-typ_b-propeller"/>
</dbReference>
<dbReference type="PANTHER" id="PTHR46093:SF3">
    <property type="entry name" value="ACYL-COA-BINDING DOMAIN-CONTAINING PROTEIN 4"/>
    <property type="match status" value="1"/>
</dbReference>
<dbReference type="OrthoDB" id="2307419at2759"/>
<keyword evidence="7" id="KW-1185">Reference proteome</keyword>
<comment type="caution">
    <text evidence="6">The sequence shown here is derived from an EMBL/GenBank/DDBJ whole genome shotgun (WGS) entry which is preliminary data.</text>
</comment>
<organism evidence="6 7">
    <name type="scientific">Absidia repens</name>
    <dbReference type="NCBI Taxonomy" id="90262"/>
    <lineage>
        <taxon>Eukaryota</taxon>
        <taxon>Fungi</taxon>
        <taxon>Fungi incertae sedis</taxon>
        <taxon>Mucoromycota</taxon>
        <taxon>Mucoromycotina</taxon>
        <taxon>Mucoromycetes</taxon>
        <taxon>Mucorales</taxon>
        <taxon>Cunninghamellaceae</taxon>
        <taxon>Absidia</taxon>
    </lineage>
</organism>
<dbReference type="STRING" id="90262.A0A1X2HZK8"/>
<evidence type="ECO:0000256" key="4">
    <source>
        <dbReference type="SAM" id="Phobius"/>
    </source>
</evidence>
<feature type="region of interest" description="Disordered" evidence="3">
    <location>
        <begin position="484"/>
        <end position="511"/>
    </location>
</feature>
<keyword evidence="1" id="KW-0880">Kelch repeat</keyword>
<keyword evidence="5" id="KW-0732">Signal</keyword>
<reference evidence="6 7" key="1">
    <citation type="submission" date="2016-07" db="EMBL/GenBank/DDBJ databases">
        <title>Pervasive Adenine N6-methylation of Active Genes in Fungi.</title>
        <authorList>
            <consortium name="DOE Joint Genome Institute"/>
            <person name="Mondo S.J."/>
            <person name="Dannebaum R.O."/>
            <person name="Kuo R.C."/>
            <person name="Labutti K."/>
            <person name="Haridas S."/>
            <person name="Kuo A."/>
            <person name="Salamov A."/>
            <person name="Ahrendt S.R."/>
            <person name="Lipzen A."/>
            <person name="Sullivan W."/>
            <person name="Andreopoulos W.B."/>
            <person name="Clum A."/>
            <person name="Lindquist E."/>
            <person name="Daum C."/>
            <person name="Ramamoorthy G.K."/>
            <person name="Gryganskyi A."/>
            <person name="Culley D."/>
            <person name="Magnuson J.K."/>
            <person name="James T.Y."/>
            <person name="O'Malley M.A."/>
            <person name="Stajich J.E."/>
            <person name="Spatafora J.W."/>
            <person name="Visel A."/>
            <person name="Grigoriev I.V."/>
        </authorList>
    </citation>
    <scope>NUCLEOTIDE SEQUENCE [LARGE SCALE GENOMIC DNA]</scope>
    <source>
        <strain evidence="6 7">NRRL 1336</strain>
    </source>
</reference>
<dbReference type="PANTHER" id="PTHR46093">
    <property type="entry name" value="ACYL-COA-BINDING DOMAIN-CONTAINING PROTEIN 5"/>
    <property type="match status" value="1"/>
</dbReference>
<dbReference type="SUPFAM" id="SSF117281">
    <property type="entry name" value="Kelch motif"/>
    <property type="match status" value="2"/>
</dbReference>
<dbReference type="AlphaFoldDB" id="A0A1X2HZK8"/>
<keyword evidence="4" id="KW-0472">Membrane</keyword>
<dbReference type="Pfam" id="PF24681">
    <property type="entry name" value="Kelch_KLHDC2_KLHL20_DRC7"/>
    <property type="match status" value="2"/>
</dbReference>